<proteinExistence type="predicted"/>
<dbReference type="InterPro" id="IPR013149">
    <property type="entry name" value="ADH-like_C"/>
</dbReference>
<dbReference type="Proteomes" id="UP000469558">
    <property type="component" value="Unassembled WGS sequence"/>
</dbReference>
<evidence type="ECO:0000256" key="1">
    <source>
        <dbReference type="SAM" id="MobiDB-lite"/>
    </source>
</evidence>
<dbReference type="PANTHER" id="PTHR43677">
    <property type="entry name" value="SHORT-CHAIN DEHYDROGENASE/REDUCTASE"/>
    <property type="match status" value="1"/>
</dbReference>
<feature type="domain" description="Alcohol dehydrogenase-like C-terminal" evidence="2">
    <location>
        <begin position="31"/>
        <end position="129"/>
    </location>
</feature>
<comment type="caution">
    <text evidence="3">The sequence shown here is derived from an EMBL/GenBank/DDBJ whole genome shotgun (WGS) entry which is preliminary data.</text>
</comment>
<feature type="compositionally biased region" description="Basic residues" evidence="1">
    <location>
        <begin position="7"/>
        <end position="29"/>
    </location>
</feature>
<dbReference type="PANTHER" id="PTHR43677:SF4">
    <property type="entry name" value="QUINONE OXIDOREDUCTASE-LIKE PROTEIN 2"/>
    <property type="match status" value="1"/>
</dbReference>
<dbReference type="Gene3D" id="3.40.50.720">
    <property type="entry name" value="NAD(P)-binding Rossmann-like Domain"/>
    <property type="match status" value="1"/>
</dbReference>
<dbReference type="Gene3D" id="3.90.180.10">
    <property type="entry name" value="Medium-chain alcohol dehydrogenases, catalytic domain"/>
    <property type="match status" value="1"/>
</dbReference>
<organism evidence="3 4">
    <name type="scientific">Lachnellula suecica</name>
    <dbReference type="NCBI Taxonomy" id="602035"/>
    <lineage>
        <taxon>Eukaryota</taxon>
        <taxon>Fungi</taxon>
        <taxon>Dikarya</taxon>
        <taxon>Ascomycota</taxon>
        <taxon>Pezizomycotina</taxon>
        <taxon>Leotiomycetes</taxon>
        <taxon>Helotiales</taxon>
        <taxon>Lachnaceae</taxon>
        <taxon>Lachnellula</taxon>
    </lineage>
</organism>
<keyword evidence="4" id="KW-1185">Reference proteome</keyword>
<dbReference type="EMBL" id="QGMK01001403">
    <property type="protein sequence ID" value="TVY68837.1"/>
    <property type="molecule type" value="Genomic_DNA"/>
</dbReference>
<sequence>NSTNPRLRQRPRPHGRPNRQSRRGARNSHSRLPQKLAVARRFGADECVDYEGHGEWWKEVLQLTGGRGVDVVYDTVGLVEVSLKCLRHGGRVLVVGFAGREGNLEKIAMNRVLLKQAQVIGYWYGETGRRDPAETAKIWRGLREMIEKGLLKPAVFEKEYVGLESVVTAMKDLSSRKVWGKAVIRLEPKENSKL</sequence>
<evidence type="ECO:0000259" key="2">
    <source>
        <dbReference type="Pfam" id="PF00107"/>
    </source>
</evidence>
<dbReference type="OrthoDB" id="10257049at2759"/>
<dbReference type="GO" id="GO:0016491">
    <property type="term" value="F:oxidoreductase activity"/>
    <property type="evidence" value="ECO:0007669"/>
    <property type="project" value="TreeGrafter"/>
</dbReference>
<gene>
    <name evidence="3" type="primary">QORL2</name>
    <name evidence="3" type="ORF">LSUE1_G007054</name>
</gene>
<name>A0A8T9C4J5_9HELO</name>
<dbReference type="GO" id="GO:0005739">
    <property type="term" value="C:mitochondrion"/>
    <property type="evidence" value="ECO:0007669"/>
    <property type="project" value="TreeGrafter"/>
</dbReference>
<evidence type="ECO:0000313" key="3">
    <source>
        <dbReference type="EMBL" id="TVY68837.1"/>
    </source>
</evidence>
<protein>
    <submittedName>
        <fullName evidence="3">Quinone oxidoreductase-like protein</fullName>
    </submittedName>
</protein>
<dbReference type="Pfam" id="PF00107">
    <property type="entry name" value="ADH_zinc_N"/>
    <property type="match status" value="1"/>
</dbReference>
<feature type="non-terminal residue" evidence="3">
    <location>
        <position position="194"/>
    </location>
</feature>
<dbReference type="SUPFAM" id="SSF51735">
    <property type="entry name" value="NAD(P)-binding Rossmann-fold domains"/>
    <property type="match status" value="1"/>
</dbReference>
<feature type="region of interest" description="Disordered" evidence="1">
    <location>
        <begin position="1"/>
        <end position="31"/>
    </location>
</feature>
<dbReference type="AlphaFoldDB" id="A0A8T9C4J5"/>
<reference evidence="3 4" key="1">
    <citation type="submission" date="2018-05" db="EMBL/GenBank/DDBJ databases">
        <title>Genome sequencing and assembly of the regulated plant pathogen Lachnellula willkommii and related sister species for the development of diagnostic species identification markers.</title>
        <authorList>
            <person name="Giroux E."/>
            <person name="Bilodeau G."/>
        </authorList>
    </citation>
    <scope>NUCLEOTIDE SEQUENCE [LARGE SCALE GENOMIC DNA]</scope>
    <source>
        <strain evidence="3 4">CBS 268.59</strain>
    </source>
</reference>
<dbReference type="InterPro" id="IPR036291">
    <property type="entry name" value="NAD(P)-bd_dom_sf"/>
</dbReference>
<dbReference type="InterPro" id="IPR051397">
    <property type="entry name" value="Zn-ADH-like_protein"/>
</dbReference>
<accession>A0A8T9C4J5</accession>
<evidence type="ECO:0000313" key="4">
    <source>
        <dbReference type="Proteomes" id="UP000469558"/>
    </source>
</evidence>